<keyword evidence="3" id="KW-0203">Cytokinin biosynthesis</keyword>
<dbReference type="Gene3D" id="1.10.287.890">
    <property type="entry name" value="Crystal structure of tRNA isopentenylpyrophosphate transferase (bh2366) domain"/>
    <property type="match status" value="1"/>
</dbReference>
<keyword evidence="4" id="KW-0547">Nucleotide-binding</keyword>
<name>A0A8T0CIB7_CORYI</name>
<dbReference type="InterPro" id="IPR018022">
    <property type="entry name" value="IPT"/>
</dbReference>
<dbReference type="FunFam" id="1.10.287.890:FF:000002">
    <property type="entry name" value="Adenylate isopentenyltransferase 5, chloroplastic"/>
    <property type="match status" value="1"/>
</dbReference>
<comment type="similarity">
    <text evidence="1">Belongs to the IPP transferase family.</text>
</comment>
<dbReference type="GO" id="GO:0052381">
    <property type="term" value="F:tRNA dimethylallyltransferase activity"/>
    <property type="evidence" value="ECO:0007669"/>
    <property type="project" value="InterPro"/>
</dbReference>
<dbReference type="OrthoDB" id="775260at2759"/>
<keyword evidence="5" id="KW-0067">ATP-binding</keyword>
<keyword evidence="2" id="KW-0808">Transferase</keyword>
<evidence type="ECO:0000256" key="2">
    <source>
        <dbReference type="ARBA" id="ARBA00022679"/>
    </source>
</evidence>
<evidence type="ECO:0000256" key="9">
    <source>
        <dbReference type="ARBA" id="ARBA00055191"/>
    </source>
</evidence>
<dbReference type="Proteomes" id="UP000806378">
    <property type="component" value="Unassembled WGS sequence"/>
</dbReference>
<accession>A0A8T0CIB7</accession>
<dbReference type="AlphaFoldDB" id="A0A8T0CIB7"/>
<evidence type="ECO:0000256" key="4">
    <source>
        <dbReference type="ARBA" id="ARBA00022741"/>
    </source>
</evidence>
<dbReference type="Pfam" id="PF01715">
    <property type="entry name" value="IPPT"/>
    <property type="match status" value="2"/>
</dbReference>
<dbReference type="Gramene" id="rna-gnl|WGS:JABURB|Cocit.L3513.1">
    <property type="protein sequence ID" value="cds-KAF7846984.1"/>
    <property type="gene ID" value="gene-BT93_L3513"/>
</dbReference>
<comment type="function">
    <text evidence="9">Involved in cytokinin biosynthesis. Catalyzes the transfer of an isopentenyl group from dimethylallyl diphosphate (DMAPP) to ATP and ADP.</text>
</comment>
<keyword evidence="6" id="KW-0809">Transit peptide</keyword>
<dbReference type="GO" id="GO:0006400">
    <property type="term" value="P:tRNA modification"/>
    <property type="evidence" value="ECO:0007669"/>
    <property type="project" value="TreeGrafter"/>
</dbReference>
<dbReference type="InterPro" id="IPR027417">
    <property type="entry name" value="P-loop_NTPase"/>
</dbReference>
<evidence type="ECO:0000256" key="11">
    <source>
        <dbReference type="SAM" id="MobiDB-lite"/>
    </source>
</evidence>
<feature type="non-terminal residue" evidence="12">
    <location>
        <position position="1"/>
    </location>
</feature>
<evidence type="ECO:0000256" key="8">
    <source>
        <dbReference type="ARBA" id="ARBA00052386"/>
    </source>
</evidence>
<evidence type="ECO:0000256" key="1">
    <source>
        <dbReference type="ARBA" id="ARBA00005842"/>
    </source>
</evidence>
<evidence type="ECO:0000256" key="5">
    <source>
        <dbReference type="ARBA" id="ARBA00022840"/>
    </source>
</evidence>
<feature type="compositionally biased region" description="Basic and acidic residues" evidence="11">
    <location>
        <begin position="1"/>
        <end position="18"/>
    </location>
</feature>
<reference evidence="12" key="1">
    <citation type="submission" date="2020-05" db="EMBL/GenBank/DDBJ databases">
        <title>WGS assembly of Corymbia citriodora subspecies variegata.</title>
        <authorList>
            <person name="Barry K."/>
            <person name="Hundley H."/>
            <person name="Shu S."/>
            <person name="Jenkins J."/>
            <person name="Grimwood J."/>
            <person name="Baten A."/>
        </authorList>
    </citation>
    <scope>NUCLEOTIDE SEQUENCE</scope>
    <source>
        <strain evidence="12">CV2-018</strain>
    </source>
</reference>
<dbReference type="GO" id="GO:0005524">
    <property type="term" value="F:ATP binding"/>
    <property type="evidence" value="ECO:0007669"/>
    <property type="project" value="UniProtKB-KW"/>
</dbReference>
<dbReference type="GO" id="GO:0009824">
    <property type="term" value="F:AMP dimethylallyltransferase activity"/>
    <property type="evidence" value="ECO:0007669"/>
    <property type="project" value="UniProtKB-ARBA"/>
</dbReference>
<evidence type="ECO:0000313" key="13">
    <source>
        <dbReference type="Proteomes" id="UP000806378"/>
    </source>
</evidence>
<dbReference type="GO" id="GO:0005739">
    <property type="term" value="C:mitochondrion"/>
    <property type="evidence" value="ECO:0007669"/>
    <property type="project" value="TreeGrafter"/>
</dbReference>
<protein>
    <recommendedName>
        <fullName evidence="10">adenylate dimethylallyltransferase (ADP/ATP-dependent)</fullName>
        <ecNumber evidence="10">2.5.1.112</ecNumber>
    </recommendedName>
</protein>
<dbReference type="PANTHER" id="PTHR11088:SF74">
    <property type="entry name" value="ADENYLATE ISOPENTENYLTRANSFERASE 5, CHLOROPLASTIC"/>
    <property type="match status" value="1"/>
</dbReference>
<sequence>MDSCADRARKQKNKEKVTSRRLGPPGRRVLLIKLPGNMTSMPTVACKHAQVQPLMNFRGKVNMESFCLRRDKVVFVVGATGTGKSRLAIDLAERFRGEVVNSDKIQVYKGLDIVTNKVTEEECRSVPHHLLGVVAPDSEFTPVDFRHHALATIKSILARGQLPIITGGSNSFIDALVNGGPEVQLRYDCCFFWIDVSMPLLHLFVSRRVDRMVEAGMVDEVRSLYRPGADNSKGIRRAIGVSEMEPYLCSENTADDRTRTKLLEEAVERIKANTCALACRQLEKIERLWSNWDGEMNRIDATEAFLKEGKEADEAWERLVAGPCTIVLSKFLYGQDPKSHDLSIVKPISVSIPM</sequence>
<evidence type="ECO:0000256" key="7">
    <source>
        <dbReference type="ARBA" id="ARBA00051744"/>
    </source>
</evidence>
<dbReference type="EC" id="2.5.1.112" evidence="10"/>
<dbReference type="GO" id="GO:0009691">
    <property type="term" value="P:cytokinin biosynthetic process"/>
    <property type="evidence" value="ECO:0007669"/>
    <property type="project" value="UniProtKB-KW"/>
</dbReference>
<dbReference type="EMBL" id="MU091447">
    <property type="protein sequence ID" value="KAF7846984.1"/>
    <property type="molecule type" value="Genomic_DNA"/>
</dbReference>
<feature type="non-terminal residue" evidence="12">
    <location>
        <position position="354"/>
    </location>
</feature>
<feature type="region of interest" description="Disordered" evidence="11">
    <location>
        <begin position="1"/>
        <end position="22"/>
    </location>
</feature>
<comment type="caution">
    <text evidence="12">The sequence shown here is derived from an EMBL/GenBank/DDBJ whole genome shotgun (WGS) entry which is preliminary data.</text>
</comment>
<evidence type="ECO:0000256" key="3">
    <source>
        <dbReference type="ARBA" id="ARBA00022712"/>
    </source>
</evidence>
<gene>
    <name evidence="12" type="ORF">BT93_L3513</name>
</gene>
<dbReference type="GO" id="GO:0052622">
    <property type="term" value="F:ATP/ADP dimethylallyltransferase activity"/>
    <property type="evidence" value="ECO:0007669"/>
    <property type="project" value="UniProtKB-EC"/>
</dbReference>
<proteinExistence type="inferred from homology"/>
<dbReference type="SUPFAM" id="SSF52540">
    <property type="entry name" value="P-loop containing nucleoside triphosphate hydrolases"/>
    <property type="match status" value="1"/>
</dbReference>
<evidence type="ECO:0000256" key="6">
    <source>
        <dbReference type="ARBA" id="ARBA00022946"/>
    </source>
</evidence>
<evidence type="ECO:0000256" key="10">
    <source>
        <dbReference type="ARBA" id="ARBA00066838"/>
    </source>
</evidence>
<comment type="catalytic activity">
    <reaction evidence="8">
        <text>dimethylallyl diphosphate + ADP = N(6)-(dimethylallyl)adenosine 5'-diphosphate + diphosphate</text>
        <dbReference type="Rhea" id="RHEA:36327"/>
        <dbReference type="ChEBI" id="CHEBI:33019"/>
        <dbReference type="ChEBI" id="CHEBI:57623"/>
        <dbReference type="ChEBI" id="CHEBI:73533"/>
        <dbReference type="ChEBI" id="CHEBI:456216"/>
        <dbReference type="EC" id="2.5.1.112"/>
    </reaction>
</comment>
<organism evidence="12 13">
    <name type="scientific">Corymbia citriodora subsp. variegata</name>
    <dbReference type="NCBI Taxonomy" id="360336"/>
    <lineage>
        <taxon>Eukaryota</taxon>
        <taxon>Viridiplantae</taxon>
        <taxon>Streptophyta</taxon>
        <taxon>Embryophyta</taxon>
        <taxon>Tracheophyta</taxon>
        <taxon>Spermatophyta</taxon>
        <taxon>Magnoliopsida</taxon>
        <taxon>eudicotyledons</taxon>
        <taxon>Gunneridae</taxon>
        <taxon>Pentapetalae</taxon>
        <taxon>rosids</taxon>
        <taxon>malvids</taxon>
        <taxon>Myrtales</taxon>
        <taxon>Myrtaceae</taxon>
        <taxon>Myrtoideae</taxon>
        <taxon>Eucalypteae</taxon>
        <taxon>Corymbia</taxon>
    </lineage>
</organism>
<dbReference type="Gene3D" id="3.40.50.300">
    <property type="entry name" value="P-loop containing nucleotide triphosphate hydrolases"/>
    <property type="match status" value="1"/>
</dbReference>
<comment type="catalytic activity">
    <reaction evidence="7">
        <text>dimethylallyl diphosphate + ATP = N(6)-(dimethylallyl)adenosine 5'-triphosphate + diphosphate</text>
        <dbReference type="Rhea" id="RHEA:36331"/>
        <dbReference type="ChEBI" id="CHEBI:30616"/>
        <dbReference type="ChEBI" id="CHEBI:33019"/>
        <dbReference type="ChEBI" id="CHEBI:57623"/>
        <dbReference type="ChEBI" id="CHEBI:73532"/>
        <dbReference type="EC" id="2.5.1.112"/>
    </reaction>
</comment>
<dbReference type="HAMAP" id="MF_00185">
    <property type="entry name" value="IPP_trans"/>
    <property type="match status" value="1"/>
</dbReference>
<dbReference type="PANTHER" id="PTHR11088">
    <property type="entry name" value="TRNA DIMETHYLALLYLTRANSFERASE"/>
    <property type="match status" value="1"/>
</dbReference>
<evidence type="ECO:0000313" key="12">
    <source>
        <dbReference type="EMBL" id="KAF7846984.1"/>
    </source>
</evidence>
<dbReference type="InterPro" id="IPR039657">
    <property type="entry name" value="Dimethylallyltransferase"/>
</dbReference>
<keyword evidence="13" id="KW-1185">Reference proteome</keyword>